<organism evidence="1 2">
    <name type="scientific">Nezara viridula</name>
    <name type="common">Southern green stink bug</name>
    <name type="synonym">Cimex viridulus</name>
    <dbReference type="NCBI Taxonomy" id="85310"/>
    <lineage>
        <taxon>Eukaryota</taxon>
        <taxon>Metazoa</taxon>
        <taxon>Ecdysozoa</taxon>
        <taxon>Arthropoda</taxon>
        <taxon>Hexapoda</taxon>
        <taxon>Insecta</taxon>
        <taxon>Pterygota</taxon>
        <taxon>Neoptera</taxon>
        <taxon>Paraneoptera</taxon>
        <taxon>Hemiptera</taxon>
        <taxon>Heteroptera</taxon>
        <taxon>Panheteroptera</taxon>
        <taxon>Pentatomomorpha</taxon>
        <taxon>Pentatomoidea</taxon>
        <taxon>Pentatomidae</taxon>
        <taxon>Pentatominae</taxon>
        <taxon>Nezara</taxon>
    </lineage>
</organism>
<keyword evidence="2" id="KW-1185">Reference proteome</keyword>
<sequence length="29" mass="3572">MRRAYSWRKKGLNHSGWRMLKLILVSQQK</sequence>
<accession>A0A9P0HCH1</accession>
<dbReference type="Proteomes" id="UP001152798">
    <property type="component" value="Chromosome 4"/>
</dbReference>
<gene>
    <name evidence="1" type="ORF">NEZAVI_LOCUS8909</name>
</gene>
<proteinExistence type="predicted"/>
<evidence type="ECO:0000313" key="2">
    <source>
        <dbReference type="Proteomes" id="UP001152798"/>
    </source>
</evidence>
<dbReference type="AlphaFoldDB" id="A0A9P0HCH1"/>
<reference evidence="1" key="1">
    <citation type="submission" date="2022-01" db="EMBL/GenBank/DDBJ databases">
        <authorList>
            <person name="King R."/>
        </authorList>
    </citation>
    <scope>NUCLEOTIDE SEQUENCE</scope>
</reference>
<protein>
    <submittedName>
        <fullName evidence="1">Uncharacterized protein</fullName>
    </submittedName>
</protein>
<name>A0A9P0HCH1_NEZVI</name>
<dbReference type="EMBL" id="OV725080">
    <property type="protein sequence ID" value="CAH1399466.1"/>
    <property type="molecule type" value="Genomic_DNA"/>
</dbReference>
<evidence type="ECO:0000313" key="1">
    <source>
        <dbReference type="EMBL" id="CAH1399466.1"/>
    </source>
</evidence>